<evidence type="ECO:0000256" key="1">
    <source>
        <dbReference type="SAM" id="MobiDB-lite"/>
    </source>
</evidence>
<name>A0AA36CC31_9BILA</name>
<dbReference type="EMBL" id="CATQJA010001087">
    <property type="protein sequence ID" value="CAJ0565681.1"/>
    <property type="molecule type" value="Genomic_DNA"/>
</dbReference>
<proteinExistence type="predicted"/>
<evidence type="ECO:0000313" key="3">
    <source>
        <dbReference type="Proteomes" id="UP001177023"/>
    </source>
</evidence>
<accession>A0AA36CC31</accession>
<dbReference type="Proteomes" id="UP001177023">
    <property type="component" value="Unassembled WGS sequence"/>
</dbReference>
<feature type="compositionally biased region" description="Acidic residues" evidence="1">
    <location>
        <begin position="59"/>
        <end position="73"/>
    </location>
</feature>
<feature type="compositionally biased region" description="Acidic residues" evidence="1">
    <location>
        <begin position="7"/>
        <end position="29"/>
    </location>
</feature>
<feature type="compositionally biased region" description="Basic and acidic residues" evidence="1">
    <location>
        <begin position="30"/>
        <end position="46"/>
    </location>
</feature>
<feature type="region of interest" description="Disordered" evidence="1">
    <location>
        <begin position="1"/>
        <end position="87"/>
    </location>
</feature>
<evidence type="ECO:0000313" key="2">
    <source>
        <dbReference type="EMBL" id="CAJ0565681.1"/>
    </source>
</evidence>
<sequence>MCPNGAEEVETPAGEEQEEEQEVEQETPETEERPQTPFDKRREYLMKRLGAKAPVVSANEDETPESVAADEEPVNPLRYRPPNMRMH</sequence>
<keyword evidence="3" id="KW-1185">Reference proteome</keyword>
<comment type="caution">
    <text evidence="2">The sequence shown here is derived from an EMBL/GenBank/DDBJ whole genome shotgun (WGS) entry which is preliminary data.</text>
</comment>
<dbReference type="AlphaFoldDB" id="A0AA36CC31"/>
<organism evidence="2 3">
    <name type="scientific">Mesorhabditis spiculigera</name>
    <dbReference type="NCBI Taxonomy" id="96644"/>
    <lineage>
        <taxon>Eukaryota</taxon>
        <taxon>Metazoa</taxon>
        <taxon>Ecdysozoa</taxon>
        <taxon>Nematoda</taxon>
        <taxon>Chromadorea</taxon>
        <taxon>Rhabditida</taxon>
        <taxon>Rhabditina</taxon>
        <taxon>Rhabditomorpha</taxon>
        <taxon>Rhabditoidea</taxon>
        <taxon>Rhabditidae</taxon>
        <taxon>Mesorhabditinae</taxon>
        <taxon>Mesorhabditis</taxon>
    </lineage>
</organism>
<gene>
    <name evidence="2" type="ORF">MSPICULIGERA_LOCUS4313</name>
</gene>
<reference evidence="2" key="1">
    <citation type="submission" date="2023-06" db="EMBL/GenBank/DDBJ databases">
        <authorList>
            <person name="Delattre M."/>
        </authorList>
    </citation>
    <scope>NUCLEOTIDE SEQUENCE</scope>
    <source>
        <strain evidence="2">AF72</strain>
    </source>
</reference>
<protein>
    <submittedName>
        <fullName evidence="2">Uncharacterized protein</fullName>
    </submittedName>
</protein>
<feature type="non-terminal residue" evidence="2">
    <location>
        <position position="87"/>
    </location>
</feature>